<gene>
    <name evidence="1" type="ORF">SA87_07395</name>
</gene>
<accession>A0A132MHB6</accession>
<proteinExistence type="predicted"/>
<dbReference type="AlphaFoldDB" id="A0A132MHB6"/>
<organism evidence="1 2">
    <name type="scientific">Hydrogenibacillus schlegelii</name>
    <name type="common">Bacillus schlegelii</name>
    <dbReference type="NCBI Taxonomy" id="1484"/>
    <lineage>
        <taxon>Bacteria</taxon>
        <taxon>Bacillati</taxon>
        <taxon>Bacillota</taxon>
        <taxon>Bacilli</taxon>
        <taxon>Bacillales</taxon>
        <taxon>Bacillales Family X. Incertae Sedis</taxon>
        <taxon>Hydrogenibacillus</taxon>
    </lineage>
</organism>
<dbReference type="Proteomes" id="UP000243024">
    <property type="component" value="Unassembled WGS sequence"/>
</dbReference>
<dbReference type="EMBL" id="JXBB01000022">
    <property type="protein sequence ID" value="OAR04287.1"/>
    <property type="molecule type" value="Genomic_DNA"/>
</dbReference>
<evidence type="ECO:0000313" key="2">
    <source>
        <dbReference type="Proteomes" id="UP000243024"/>
    </source>
</evidence>
<comment type="caution">
    <text evidence="1">The sequence shown here is derived from an EMBL/GenBank/DDBJ whole genome shotgun (WGS) entry which is preliminary data.</text>
</comment>
<dbReference type="Gene3D" id="3.30.70.240">
    <property type="match status" value="1"/>
</dbReference>
<protein>
    <submittedName>
        <fullName evidence="1">Type I-E CRISPR-associated endoribonuclease Cas2</fullName>
    </submittedName>
</protein>
<keyword evidence="2" id="KW-1185">Reference proteome</keyword>
<dbReference type="NCBIfam" id="TIGR01873">
    <property type="entry name" value="cas_CT1978"/>
    <property type="match status" value="1"/>
</dbReference>
<sequence>MSATILVTRNVSDRIRGFLASSMLELAPGVYAAVRFSPAVRERVWEVLEEWFVREVEASIVMVWRDPAQPGEMAVRVLGLPPIDVVQQDGMLLARRPGMWEDEIGKEKG</sequence>
<name>A0A132MHB6_HYDSH</name>
<evidence type="ECO:0000313" key="1">
    <source>
        <dbReference type="EMBL" id="OAR04287.1"/>
    </source>
</evidence>
<dbReference type="RefSeq" id="WP_066201167.1">
    <property type="nucleotide sequence ID" value="NZ_CBCSAS010000038.1"/>
</dbReference>
<reference evidence="1 2" key="1">
    <citation type="submission" date="2015-09" db="EMBL/GenBank/DDBJ databases">
        <title>Draft genome sequence of Hydrogenibacillus schlegelii DSM 2000.</title>
        <authorList>
            <person name="Hemp J."/>
        </authorList>
    </citation>
    <scope>NUCLEOTIDE SEQUENCE [LARGE SCALE GENOMIC DNA]</scope>
    <source>
        <strain evidence="1 2">MA 48</strain>
    </source>
</reference>
<dbReference type="STRING" id="1484.SA87_07395"/>
<dbReference type="InterPro" id="IPR010152">
    <property type="entry name" value="CRISPR-assoc_prot_Cas2_sub"/>
</dbReference>
<dbReference type="Pfam" id="PF09707">
    <property type="entry name" value="Cas_Cas2CT1978"/>
    <property type="match status" value="1"/>
</dbReference>
<dbReference type="OrthoDB" id="7570605at2"/>